<dbReference type="PROSITE" id="PS50126">
    <property type="entry name" value="S1"/>
    <property type="match status" value="1"/>
</dbReference>
<reference evidence="5 6" key="1">
    <citation type="submission" date="2019-11" db="EMBL/GenBank/DDBJ databases">
        <authorList>
            <person name="He Y."/>
        </authorList>
    </citation>
    <scope>NUCLEOTIDE SEQUENCE [LARGE SCALE GENOMIC DNA]</scope>
    <source>
        <strain evidence="5 6">SCSIO 58843</strain>
    </source>
</reference>
<dbReference type="Pfam" id="PF11977">
    <property type="entry name" value="RNase_Zc3h12a"/>
    <property type="match status" value="1"/>
</dbReference>
<organism evidence="5 6">
    <name type="scientific">Actinomarinicola tropica</name>
    <dbReference type="NCBI Taxonomy" id="2789776"/>
    <lineage>
        <taxon>Bacteria</taxon>
        <taxon>Bacillati</taxon>
        <taxon>Actinomycetota</taxon>
        <taxon>Acidimicrobiia</taxon>
        <taxon>Acidimicrobiales</taxon>
        <taxon>Iamiaceae</taxon>
        <taxon>Actinomarinicola</taxon>
    </lineage>
</organism>
<comment type="function">
    <text evidence="1">Might have a role in establishing the nucleoid structure of elementary bodies.</text>
</comment>
<dbReference type="InterPro" id="IPR012340">
    <property type="entry name" value="NA-bd_OB-fold"/>
</dbReference>
<gene>
    <name evidence="5" type="ORF">GH723_06570</name>
</gene>
<dbReference type="EMBL" id="CP045851">
    <property type="protein sequence ID" value="QGG94800.1"/>
    <property type="molecule type" value="Genomic_DNA"/>
</dbReference>
<feature type="compositionally biased region" description="Low complexity" evidence="3">
    <location>
        <begin position="342"/>
        <end position="357"/>
    </location>
</feature>
<feature type="region of interest" description="Disordered" evidence="3">
    <location>
        <begin position="313"/>
        <end position="471"/>
    </location>
</feature>
<dbReference type="InterPro" id="IPR003029">
    <property type="entry name" value="S1_domain"/>
</dbReference>
<dbReference type="SMART" id="SM00316">
    <property type="entry name" value="S1"/>
    <property type="match status" value="1"/>
</dbReference>
<dbReference type="GO" id="GO:0030527">
    <property type="term" value="F:structural constituent of chromatin"/>
    <property type="evidence" value="ECO:0007669"/>
    <property type="project" value="InterPro"/>
</dbReference>
<feature type="compositionally biased region" description="Basic and acidic residues" evidence="3">
    <location>
        <begin position="169"/>
        <end position="178"/>
    </location>
</feature>
<evidence type="ECO:0000256" key="3">
    <source>
        <dbReference type="SAM" id="MobiDB-lite"/>
    </source>
</evidence>
<dbReference type="InterPro" id="IPR021869">
    <property type="entry name" value="RNase_Zc3h12_NYN"/>
</dbReference>
<feature type="domain" description="S1 motif" evidence="4">
    <location>
        <begin position="239"/>
        <end position="307"/>
    </location>
</feature>
<name>A0A5Q2RLR8_9ACTN</name>
<dbReference type="Gene3D" id="3.40.50.11980">
    <property type="match status" value="1"/>
</dbReference>
<dbReference type="Pfam" id="PF07382">
    <property type="entry name" value="HC2"/>
    <property type="match status" value="1"/>
</dbReference>
<accession>A0A5Q2RLR8</accession>
<evidence type="ECO:0000256" key="1">
    <source>
        <dbReference type="ARBA" id="ARBA00002344"/>
    </source>
</evidence>
<dbReference type="Proteomes" id="UP000334019">
    <property type="component" value="Chromosome"/>
</dbReference>
<dbReference type="InterPro" id="IPR009970">
    <property type="entry name" value="HC2"/>
</dbReference>
<proteinExistence type="inferred from homology"/>
<keyword evidence="6" id="KW-1185">Reference proteome</keyword>
<dbReference type="GO" id="GO:0030261">
    <property type="term" value="P:chromosome condensation"/>
    <property type="evidence" value="ECO:0007669"/>
    <property type="project" value="InterPro"/>
</dbReference>
<protein>
    <submittedName>
        <fullName evidence="5">S1 RNA-binding domain-containing protein</fullName>
    </submittedName>
</protein>
<evidence type="ECO:0000313" key="5">
    <source>
        <dbReference type="EMBL" id="QGG94800.1"/>
    </source>
</evidence>
<evidence type="ECO:0000256" key="2">
    <source>
        <dbReference type="ARBA" id="ARBA00008424"/>
    </source>
</evidence>
<dbReference type="GO" id="GO:0003677">
    <property type="term" value="F:DNA binding"/>
    <property type="evidence" value="ECO:0007669"/>
    <property type="project" value="InterPro"/>
</dbReference>
<feature type="region of interest" description="Disordered" evidence="3">
    <location>
        <begin position="140"/>
        <end position="222"/>
    </location>
</feature>
<sequence length="471" mass="49291">MSAHHVVVDGSNIATEGRTAPSLQQLDDAVRAFLAQHPHDVVTVVVDATFGHRIDASERQRYEEAVLAGEIVSPPAGAIGRGDAFVLLIADRADATVLSNDSFQEFHGQYGWLFDEGRLVGGKPVEHVGWVFLPRTPVRGPASRKSIKDAKQGAGTSPAPSRRRAKKAPAKDDADTKAPAKRSRGSRAAAPAPAPTDDTSSEQKSTATDSGRRRKRGGSTEPLNAPMVFIEFIAEHPLGSEVDGVVDRFSSHGAYVTIGDAQCYIPLKAMDDPAPRRARDVLTLGESRTFVVQSFDTPRRGIDLALPGFATAEPEQEEDGVDDAGAAPSPAGDQLASNEPATTTSRTRRTTPVATKKTAAKKAPAKKAPAKAAAKKAPAKKAPAKKAPAKKAPAKKAPAKKAPAKKAPAKKAPAKKAPAKKAPAKKAPAKKAPAKKAPAKKAPAKKAPAKKAPAKKAPAKKAPAKKAPARR</sequence>
<feature type="compositionally biased region" description="Low complexity" evidence="3">
    <location>
        <begin position="323"/>
        <end position="333"/>
    </location>
</feature>
<comment type="similarity">
    <text evidence="2">Belongs to the histone H1/H5 family. HCT subfamily.</text>
</comment>
<feature type="compositionally biased region" description="Basic residues" evidence="3">
    <location>
        <begin position="358"/>
        <end position="471"/>
    </location>
</feature>
<dbReference type="SUPFAM" id="SSF50249">
    <property type="entry name" value="Nucleic acid-binding proteins"/>
    <property type="match status" value="1"/>
</dbReference>
<dbReference type="AlphaFoldDB" id="A0A5Q2RLR8"/>
<evidence type="ECO:0000259" key="4">
    <source>
        <dbReference type="PROSITE" id="PS50126"/>
    </source>
</evidence>
<dbReference type="Pfam" id="PF00575">
    <property type="entry name" value="S1"/>
    <property type="match status" value="1"/>
</dbReference>
<evidence type="ECO:0000313" key="6">
    <source>
        <dbReference type="Proteomes" id="UP000334019"/>
    </source>
</evidence>
<dbReference type="Gene3D" id="2.40.50.140">
    <property type="entry name" value="Nucleic acid-binding proteins"/>
    <property type="match status" value="1"/>
</dbReference>
<dbReference type="KEGG" id="atq:GH723_06570"/>
<dbReference type="RefSeq" id="WP_153758908.1">
    <property type="nucleotide sequence ID" value="NZ_CP045851.1"/>
</dbReference>